<dbReference type="InterPro" id="IPR011009">
    <property type="entry name" value="Kinase-like_dom_sf"/>
</dbReference>
<dbReference type="PROSITE" id="PS00107">
    <property type="entry name" value="PROTEIN_KINASE_ATP"/>
    <property type="match status" value="1"/>
</dbReference>
<keyword evidence="3 8" id="KW-0418">Kinase</keyword>
<dbReference type="PROSITE" id="PS50011">
    <property type="entry name" value="PROTEIN_KINASE_DOM"/>
    <property type="match status" value="1"/>
</dbReference>
<keyword evidence="6" id="KW-0472">Membrane</keyword>
<dbReference type="CDD" id="cd14014">
    <property type="entry name" value="STKc_PknB_like"/>
    <property type="match status" value="1"/>
</dbReference>
<evidence type="ECO:0000256" key="2">
    <source>
        <dbReference type="ARBA" id="ARBA00022741"/>
    </source>
</evidence>
<dbReference type="PANTHER" id="PTHR43289">
    <property type="entry name" value="MITOGEN-ACTIVATED PROTEIN KINASE KINASE KINASE 20-RELATED"/>
    <property type="match status" value="1"/>
</dbReference>
<dbReference type="Proteomes" id="UP000295418">
    <property type="component" value="Unassembled WGS sequence"/>
</dbReference>
<dbReference type="AlphaFoldDB" id="A0A4R4EDV8"/>
<keyword evidence="9" id="KW-1185">Reference proteome</keyword>
<dbReference type="GO" id="GO:0004674">
    <property type="term" value="F:protein serine/threonine kinase activity"/>
    <property type="evidence" value="ECO:0007669"/>
    <property type="project" value="UniProtKB-KW"/>
</dbReference>
<dbReference type="InterPro" id="IPR000719">
    <property type="entry name" value="Prot_kinase_dom"/>
</dbReference>
<keyword evidence="6" id="KW-0812">Transmembrane</keyword>
<dbReference type="PROSITE" id="PS00108">
    <property type="entry name" value="PROTEIN_KINASE_ST"/>
    <property type="match status" value="1"/>
</dbReference>
<keyword evidence="2 5" id="KW-0547">Nucleotide-binding</keyword>
<keyword evidence="1" id="KW-0808">Transferase</keyword>
<dbReference type="PANTHER" id="PTHR43289:SF34">
    <property type="entry name" value="SERINE_THREONINE-PROTEIN KINASE YBDM-RELATED"/>
    <property type="match status" value="1"/>
</dbReference>
<comment type="caution">
    <text evidence="8">The sequence shown here is derived from an EMBL/GenBank/DDBJ whole genome shotgun (WGS) entry which is preliminary data.</text>
</comment>
<evidence type="ECO:0000256" key="1">
    <source>
        <dbReference type="ARBA" id="ARBA00022679"/>
    </source>
</evidence>
<evidence type="ECO:0000256" key="5">
    <source>
        <dbReference type="PROSITE-ProRule" id="PRU10141"/>
    </source>
</evidence>
<name>A0A4R4EDV8_9BACL</name>
<gene>
    <name evidence="8" type="ORF">E0485_12345</name>
</gene>
<dbReference type="RefSeq" id="WP_132418342.1">
    <property type="nucleotide sequence ID" value="NZ_SKFG01000010.1"/>
</dbReference>
<organism evidence="8 9">
    <name type="scientific">Paenibacillus albiflavus</name>
    <dbReference type="NCBI Taxonomy" id="2545760"/>
    <lineage>
        <taxon>Bacteria</taxon>
        <taxon>Bacillati</taxon>
        <taxon>Bacillota</taxon>
        <taxon>Bacilli</taxon>
        <taxon>Bacillales</taxon>
        <taxon>Paenibacillaceae</taxon>
        <taxon>Paenibacillus</taxon>
    </lineage>
</organism>
<dbReference type="EMBL" id="SKFG01000010">
    <property type="protein sequence ID" value="TCZ77240.1"/>
    <property type="molecule type" value="Genomic_DNA"/>
</dbReference>
<protein>
    <submittedName>
        <fullName evidence="8">Serine/threonine protein kinase</fullName>
    </submittedName>
</protein>
<keyword evidence="8" id="KW-0723">Serine/threonine-protein kinase</keyword>
<dbReference type="Pfam" id="PF00069">
    <property type="entry name" value="Pkinase"/>
    <property type="match status" value="1"/>
</dbReference>
<reference evidence="8 9" key="1">
    <citation type="submission" date="2019-03" db="EMBL/GenBank/DDBJ databases">
        <authorList>
            <person name="Kim M.K.M."/>
        </authorList>
    </citation>
    <scope>NUCLEOTIDE SEQUENCE [LARGE SCALE GENOMIC DNA]</scope>
    <source>
        <strain evidence="8 9">18JY21-1</strain>
    </source>
</reference>
<dbReference type="InterPro" id="IPR017441">
    <property type="entry name" value="Protein_kinase_ATP_BS"/>
</dbReference>
<feature type="transmembrane region" description="Helical" evidence="6">
    <location>
        <begin position="498"/>
        <end position="516"/>
    </location>
</feature>
<dbReference type="OrthoDB" id="9788659at2"/>
<keyword evidence="6" id="KW-1133">Transmembrane helix</keyword>
<evidence type="ECO:0000256" key="6">
    <source>
        <dbReference type="SAM" id="Phobius"/>
    </source>
</evidence>
<dbReference type="Gene3D" id="3.30.200.20">
    <property type="entry name" value="Phosphorylase Kinase, domain 1"/>
    <property type="match status" value="1"/>
</dbReference>
<evidence type="ECO:0000313" key="8">
    <source>
        <dbReference type="EMBL" id="TCZ77240.1"/>
    </source>
</evidence>
<feature type="binding site" evidence="5">
    <location>
        <position position="48"/>
    </location>
    <ligand>
        <name>ATP</name>
        <dbReference type="ChEBI" id="CHEBI:30616"/>
    </ligand>
</feature>
<proteinExistence type="predicted"/>
<sequence>MEGHNSKLQIADILASRYQIIGLLGQGGMGTVYLAEDLKLSGKQWAIKETMLENDEFQRFIDEAEILVRLNHPFLPNVIDYIQPDELGTSYLVMDFIKGDTLQRIFDRRNRRIDSKAVMKYAMQICELFEYLHHGQSTPIIYRDLKPSNIMIDENDNIRLIDFGIARSFKEGKQTDTVQLGTIGFAAPEQFEEQQTDHRTDLYTLGAVMYYLLSRGRYYYVTQKRLDEIEPNVPQDLTFIVNKLLRKSPYDRYQKASDVKRDLVRVGSVDTAQQHKLSAEHASSKHPIGPVIVSVTGVYKGAGATHTALMIANYLAYKNAKVAIVEANDSQDFARIEAVYEGFKEPRYVTDKFIINGAEYYKAALQADVVPLLLENYAYIILDIGCYYENHWFEEFVRAHKQIVVASGSEWRQHDLLKFHKCYPYSVQNRCVYAIPFAEEQSIQDITKQITNSQVVSIPCHSDPFIMNQAIAEMIEPMIGAIPTEKSSKLFFSKIRKLSFVISSVIIIVIILSFVMK</sequence>
<dbReference type="InterPro" id="IPR027417">
    <property type="entry name" value="P-loop_NTPase"/>
</dbReference>
<accession>A0A4R4EDV8</accession>
<dbReference type="SMART" id="SM00220">
    <property type="entry name" value="S_TKc"/>
    <property type="match status" value="1"/>
</dbReference>
<feature type="domain" description="Protein kinase" evidence="7">
    <location>
        <begin position="18"/>
        <end position="264"/>
    </location>
</feature>
<dbReference type="InterPro" id="IPR008271">
    <property type="entry name" value="Ser/Thr_kinase_AS"/>
</dbReference>
<dbReference type="Gene3D" id="1.10.510.10">
    <property type="entry name" value="Transferase(Phosphotransferase) domain 1"/>
    <property type="match status" value="1"/>
</dbReference>
<keyword evidence="4 5" id="KW-0067">ATP-binding</keyword>
<dbReference type="SUPFAM" id="SSF56112">
    <property type="entry name" value="Protein kinase-like (PK-like)"/>
    <property type="match status" value="1"/>
</dbReference>
<evidence type="ECO:0000259" key="7">
    <source>
        <dbReference type="PROSITE" id="PS50011"/>
    </source>
</evidence>
<dbReference type="SUPFAM" id="SSF52540">
    <property type="entry name" value="P-loop containing nucleoside triphosphate hydrolases"/>
    <property type="match status" value="1"/>
</dbReference>
<evidence type="ECO:0000313" key="9">
    <source>
        <dbReference type="Proteomes" id="UP000295418"/>
    </source>
</evidence>
<dbReference type="GO" id="GO:0005524">
    <property type="term" value="F:ATP binding"/>
    <property type="evidence" value="ECO:0007669"/>
    <property type="project" value="UniProtKB-UniRule"/>
</dbReference>
<evidence type="ECO:0000256" key="3">
    <source>
        <dbReference type="ARBA" id="ARBA00022777"/>
    </source>
</evidence>
<evidence type="ECO:0000256" key="4">
    <source>
        <dbReference type="ARBA" id="ARBA00022840"/>
    </source>
</evidence>